<name>A0A4Z2GMP4_9TELE</name>
<evidence type="ECO:0000256" key="1">
    <source>
        <dbReference type="SAM" id="MobiDB-lite"/>
    </source>
</evidence>
<feature type="compositionally biased region" description="Low complexity" evidence="1">
    <location>
        <begin position="17"/>
        <end position="28"/>
    </location>
</feature>
<gene>
    <name evidence="2" type="ORF">EYF80_034928</name>
</gene>
<feature type="compositionally biased region" description="Basic and acidic residues" evidence="1">
    <location>
        <begin position="68"/>
        <end position="80"/>
    </location>
</feature>
<protein>
    <submittedName>
        <fullName evidence="2">Uncharacterized protein</fullName>
    </submittedName>
</protein>
<dbReference type="AlphaFoldDB" id="A0A4Z2GMP4"/>
<feature type="region of interest" description="Disordered" evidence="1">
    <location>
        <begin position="1"/>
        <end position="122"/>
    </location>
</feature>
<evidence type="ECO:0000313" key="2">
    <source>
        <dbReference type="EMBL" id="TNN54898.1"/>
    </source>
</evidence>
<reference evidence="2 3" key="1">
    <citation type="submission" date="2019-03" db="EMBL/GenBank/DDBJ databases">
        <title>First draft genome of Liparis tanakae, snailfish: a comprehensive survey of snailfish specific genes.</title>
        <authorList>
            <person name="Kim W."/>
            <person name="Song I."/>
            <person name="Jeong J.-H."/>
            <person name="Kim D."/>
            <person name="Kim S."/>
            <person name="Ryu S."/>
            <person name="Song J.Y."/>
            <person name="Lee S.K."/>
        </authorList>
    </citation>
    <scope>NUCLEOTIDE SEQUENCE [LARGE SCALE GENOMIC DNA]</scope>
    <source>
        <tissue evidence="2">Muscle</tissue>
    </source>
</reference>
<dbReference type="Proteomes" id="UP000314294">
    <property type="component" value="Unassembled WGS sequence"/>
</dbReference>
<feature type="compositionally biased region" description="Basic and acidic residues" evidence="1">
    <location>
        <begin position="29"/>
        <end position="53"/>
    </location>
</feature>
<keyword evidence="3" id="KW-1185">Reference proteome</keyword>
<organism evidence="2 3">
    <name type="scientific">Liparis tanakae</name>
    <name type="common">Tanaka's snailfish</name>
    <dbReference type="NCBI Taxonomy" id="230148"/>
    <lineage>
        <taxon>Eukaryota</taxon>
        <taxon>Metazoa</taxon>
        <taxon>Chordata</taxon>
        <taxon>Craniata</taxon>
        <taxon>Vertebrata</taxon>
        <taxon>Euteleostomi</taxon>
        <taxon>Actinopterygii</taxon>
        <taxon>Neopterygii</taxon>
        <taxon>Teleostei</taxon>
        <taxon>Neoteleostei</taxon>
        <taxon>Acanthomorphata</taxon>
        <taxon>Eupercaria</taxon>
        <taxon>Perciformes</taxon>
        <taxon>Cottioidei</taxon>
        <taxon>Cottales</taxon>
        <taxon>Liparidae</taxon>
        <taxon>Liparis</taxon>
    </lineage>
</organism>
<feature type="compositionally biased region" description="Basic and acidic residues" evidence="1">
    <location>
        <begin position="110"/>
        <end position="122"/>
    </location>
</feature>
<dbReference type="EMBL" id="SRLO01000472">
    <property type="protein sequence ID" value="TNN54898.1"/>
    <property type="molecule type" value="Genomic_DNA"/>
</dbReference>
<accession>A0A4Z2GMP4</accession>
<sequence length="122" mass="13973">MSPNTRRRTQPQSRVPRATSAKGAAAAAGRREAGLRPRSDGRLHFYIGARHDFSTTSPRLLHDFSTTDVKRGKERNEPRLPRQPANADHKQQSTQSDPLTLKIRLRRRKSLGEEDKDRHREN</sequence>
<comment type="caution">
    <text evidence="2">The sequence shown here is derived from an EMBL/GenBank/DDBJ whole genome shotgun (WGS) entry which is preliminary data.</text>
</comment>
<proteinExistence type="predicted"/>
<evidence type="ECO:0000313" key="3">
    <source>
        <dbReference type="Proteomes" id="UP000314294"/>
    </source>
</evidence>